<dbReference type="InterPro" id="IPR050232">
    <property type="entry name" value="FBL13/AtMIF1-like"/>
</dbReference>
<feature type="domain" description="F-box/LRR-repeat protein 15/At3g58940/PEG3-like LRR" evidence="2">
    <location>
        <begin position="64"/>
        <end position="167"/>
    </location>
</feature>
<dbReference type="InterPro" id="IPR055411">
    <property type="entry name" value="LRR_FXL15/At3g58940/PEG3-like"/>
</dbReference>
<dbReference type="Proteomes" id="UP000541444">
    <property type="component" value="Unassembled WGS sequence"/>
</dbReference>
<evidence type="ECO:0000256" key="1">
    <source>
        <dbReference type="SAM" id="Phobius"/>
    </source>
</evidence>
<dbReference type="AlphaFoldDB" id="A0A7J7LA46"/>
<dbReference type="InterPro" id="IPR032675">
    <property type="entry name" value="LRR_dom_sf"/>
</dbReference>
<evidence type="ECO:0000313" key="3">
    <source>
        <dbReference type="EMBL" id="KAF6139505.1"/>
    </source>
</evidence>
<protein>
    <recommendedName>
        <fullName evidence="2">F-box/LRR-repeat protein 15/At3g58940/PEG3-like LRR domain-containing protein</fullName>
    </recommendedName>
</protein>
<organism evidence="3 4">
    <name type="scientific">Kingdonia uniflora</name>
    <dbReference type="NCBI Taxonomy" id="39325"/>
    <lineage>
        <taxon>Eukaryota</taxon>
        <taxon>Viridiplantae</taxon>
        <taxon>Streptophyta</taxon>
        <taxon>Embryophyta</taxon>
        <taxon>Tracheophyta</taxon>
        <taxon>Spermatophyta</taxon>
        <taxon>Magnoliopsida</taxon>
        <taxon>Ranunculales</taxon>
        <taxon>Circaeasteraceae</taxon>
        <taxon>Kingdonia</taxon>
    </lineage>
</organism>
<evidence type="ECO:0000259" key="2">
    <source>
        <dbReference type="Pfam" id="PF24758"/>
    </source>
</evidence>
<accession>A0A7J7LA46</accession>
<name>A0A7J7LA46_9MAGN</name>
<dbReference type="PANTHER" id="PTHR31900:SF30">
    <property type="entry name" value="SUPERFAMILY PROTEIN, PUTATIVE-RELATED"/>
    <property type="match status" value="1"/>
</dbReference>
<keyword evidence="1" id="KW-0472">Membrane</keyword>
<dbReference type="EMBL" id="JACGCM010002469">
    <property type="protein sequence ID" value="KAF6139505.1"/>
    <property type="molecule type" value="Genomic_DNA"/>
</dbReference>
<dbReference type="OrthoDB" id="594804at2759"/>
<feature type="transmembrane region" description="Helical" evidence="1">
    <location>
        <begin position="43"/>
        <end position="61"/>
    </location>
</feature>
<dbReference type="PANTHER" id="PTHR31900">
    <property type="entry name" value="F-BOX/RNI SUPERFAMILY PROTEIN-RELATED"/>
    <property type="match status" value="1"/>
</dbReference>
<evidence type="ECO:0000313" key="4">
    <source>
        <dbReference type="Proteomes" id="UP000541444"/>
    </source>
</evidence>
<keyword evidence="1" id="KW-1133">Transmembrane helix</keyword>
<dbReference type="Gene3D" id="3.80.10.10">
    <property type="entry name" value="Ribonuclease Inhibitor"/>
    <property type="match status" value="1"/>
</dbReference>
<sequence>MHRLIINHILSSISMRDAMRTKILSKQRRNELSSLPNLDFNEYSYYLNILVVIFIFMASTISRLNEWISYAVSHNVQNLRVKIYLDIGQVMGGGNIRLPPLLFTSTSLTTLVLILEGRLLVLPANIQFPNLKSLRLEWIEFFDDNSIARFFSSCPLLEKISIISCNMNRLN</sequence>
<comment type="caution">
    <text evidence="3">The sequence shown here is derived from an EMBL/GenBank/DDBJ whole genome shotgun (WGS) entry which is preliminary data.</text>
</comment>
<dbReference type="Pfam" id="PF24758">
    <property type="entry name" value="LRR_At5g56370"/>
    <property type="match status" value="1"/>
</dbReference>
<keyword evidence="4" id="KW-1185">Reference proteome</keyword>
<reference evidence="3 4" key="1">
    <citation type="journal article" date="2020" name="IScience">
        <title>Genome Sequencing of the Endangered Kingdonia uniflora (Circaeasteraceae, Ranunculales) Reveals Potential Mechanisms of Evolutionary Specialization.</title>
        <authorList>
            <person name="Sun Y."/>
            <person name="Deng T."/>
            <person name="Zhang A."/>
            <person name="Moore M.J."/>
            <person name="Landis J.B."/>
            <person name="Lin N."/>
            <person name="Zhang H."/>
            <person name="Zhang X."/>
            <person name="Huang J."/>
            <person name="Zhang X."/>
            <person name="Sun H."/>
            <person name="Wang H."/>
        </authorList>
    </citation>
    <scope>NUCLEOTIDE SEQUENCE [LARGE SCALE GENOMIC DNA]</scope>
    <source>
        <strain evidence="3">TB1705</strain>
        <tissue evidence="3">Leaf</tissue>
    </source>
</reference>
<gene>
    <name evidence="3" type="ORF">GIB67_005142</name>
</gene>
<proteinExistence type="predicted"/>
<dbReference type="SUPFAM" id="SSF52047">
    <property type="entry name" value="RNI-like"/>
    <property type="match status" value="1"/>
</dbReference>
<keyword evidence="1" id="KW-0812">Transmembrane</keyword>